<evidence type="ECO:0000256" key="4">
    <source>
        <dbReference type="ARBA" id="ARBA00023136"/>
    </source>
</evidence>
<organism evidence="7 8">
    <name type="scientific">Oryzomicrobium terrae</name>
    <dbReference type="NCBI Taxonomy" id="1735038"/>
    <lineage>
        <taxon>Bacteria</taxon>
        <taxon>Pseudomonadati</taxon>
        <taxon>Pseudomonadota</taxon>
        <taxon>Betaproteobacteria</taxon>
        <taxon>Rhodocyclales</taxon>
        <taxon>Rhodocyclaceae</taxon>
        <taxon>Oryzomicrobium</taxon>
    </lineage>
</organism>
<dbReference type="AlphaFoldDB" id="A0A5C1EBK8"/>
<evidence type="ECO:0008006" key="9">
    <source>
        <dbReference type="Google" id="ProtNLM"/>
    </source>
</evidence>
<dbReference type="PANTHER" id="PTHR38776:SF1">
    <property type="entry name" value="MLTA-INTERACTING PROTEIN-RELATED"/>
    <property type="match status" value="1"/>
</dbReference>
<reference evidence="7 8" key="1">
    <citation type="submission" date="2017-07" db="EMBL/GenBank/DDBJ databases">
        <title>Complete genome sequence of Oryzomicrobium terrae TPP412.</title>
        <authorList>
            <person name="Chiu L.-W."/>
            <person name="Lo K.-J."/>
            <person name="Tsai Y.-M."/>
            <person name="Lin S.-S."/>
            <person name="Kuo C.-H."/>
            <person name="Liu C.-T."/>
        </authorList>
    </citation>
    <scope>NUCLEOTIDE SEQUENCE [LARGE SCALE GENOMIC DNA]</scope>
    <source>
        <strain evidence="7 8">TPP412</strain>
    </source>
</reference>
<protein>
    <recommendedName>
        <fullName evidence="9">Outer membrane protein</fullName>
    </recommendedName>
</protein>
<feature type="signal peptide" evidence="6">
    <location>
        <begin position="1"/>
        <end position="32"/>
    </location>
</feature>
<dbReference type="EMBL" id="CP022579">
    <property type="protein sequence ID" value="QEL65628.1"/>
    <property type="molecule type" value="Genomic_DNA"/>
</dbReference>
<proteinExistence type="inferred from homology"/>
<evidence type="ECO:0000256" key="6">
    <source>
        <dbReference type="SAM" id="SignalP"/>
    </source>
</evidence>
<keyword evidence="8" id="KW-1185">Reference proteome</keyword>
<sequence length="287" mass="31490">MPCRPPLNRRLLGRCLTVGALAAAVLALPASADQKPLWEAGIGVGALVLPDYRGSNQTRGYALPVPYFMYRGDFLRADRNGVRGALLDTDRVELNISVSASLPVNSDKNDARTGMSDLKPIVEVGPSLDINLWRTGDRRTKLDLRLPMRAALTVESNPKAVGWVFSPRLNLDVEDVAGFNGWNLGLLAGPIYQTRKFNEYFYSVAPQYATASRPTYQANGGYAGTQVLSSLSKRFKSTWVGAYVRWDSLKGAAFEDSPLVKRDQYVAAGVAIAWVLGESAQKVEWDY</sequence>
<feature type="chain" id="PRO_5022685880" description="Outer membrane protein" evidence="6">
    <location>
        <begin position="33"/>
        <end position="287"/>
    </location>
</feature>
<evidence type="ECO:0000256" key="5">
    <source>
        <dbReference type="ARBA" id="ARBA00023237"/>
    </source>
</evidence>
<evidence type="ECO:0000256" key="2">
    <source>
        <dbReference type="ARBA" id="ARBA00005722"/>
    </source>
</evidence>
<keyword evidence="3 6" id="KW-0732">Signal</keyword>
<accession>A0A5C1EBK8</accession>
<dbReference type="InterPro" id="IPR010583">
    <property type="entry name" value="MipA"/>
</dbReference>
<keyword evidence="5" id="KW-0998">Cell outer membrane</keyword>
<dbReference type="KEGG" id="otr:OTERR_21520"/>
<evidence type="ECO:0000256" key="1">
    <source>
        <dbReference type="ARBA" id="ARBA00004442"/>
    </source>
</evidence>
<dbReference type="GO" id="GO:0009279">
    <property type="term" value="C:cell outer membrane"/>
    <property type="evidence" value="ECO:0007669"/>
    <property type="project" value="UniProtKB-SubCell"/>
</dbReference>
<evidence type="ECO:0000313" key="8">
    <source>
        <dbReference type="Proteomes" id="UP000323671"/>
    </source>
</evidence>
<comment type="similarity">
    <text evidence="2">Belongs to the MipA/OmpV family.</text>
</comment>
<dbReference type="Pfam" id="PF06629">
    <property type="entry name" value="MipA"/>
    <property type="match status" value="1"/>
</dbReference>
<gene>
    <name evidence="7" type="ORF">OTERR_21520</name>
</gene>
<evidence type="ECO:0000313" key="7">
    <source>
        <dbReference type="EMBL" id="QEL65628.1"/>
    </source>
</evidence>
<dbReference type="Proteomes" id="UP000323671">
    <property type="component" value="Chromosome"/>
</dbReference>
<dbReference type="PANTHER" id="PTHR38776">
    <property type="entry name" value="MLTA-INTERACTING PROTEIN-RELATED"/>
    <property type="match status" value="1"/>
</dbReference>
<keyword evidence="4" id="KW-0472">Membrane</keyword>
<comment type="subcellular location">
    <subcellularLocation>
        <location evidence="1">Cell outer membrane</location>
    </subcellularLocation>
</comment>
<name>A0A5C1EBK8_9RHOO</name>
<evidence type="ECO:0000256" key="3">
    <source>
        <dbReference type="ARBA" id="ARBA00022729"/>
    </source>
</evidence>